<reference evidence="3 4" key="1">
    <citation type="journal article" date="2015" name="PLoS Pathog.">
        <title>Leptomonas seymouri: Adaptations to the Dixenous Life Cycle Analyzed by Genome Sequencing, Transcriptome Profiling and Co-infection with Leishmania donovani.</title>
        <authorList>
            <person name="Kraeva N."/>
            <person name="Butenko A."/>
            <person name="Hlavacova J."/>
            <person name="Kostygov A."/>
            <person name="Myskova J."/>
            <person name="Grybchuk D."/>
            <person name="Lestinova T."/>
            <person name="Votypka J."/>
            <person name="Volf P."/>
            <person name="Opperdoes F."/>
            <person name="Flegontov P."/>
            <person name="Lukes J."/>
            <person name="Yurchenko V."/>
        </authorList>
    </citation>
    <scope>NUCLEOTIDE SEQUENCE [LARGE SCALE GENOMIC DNA]</scope>
    <source>
        <strain evidence="3 4">ATCC 30220</strain>
    </source>
</reference>
<feature type="transmembrane region" description="Helical" evidence="2">
    <location>
        <begin position="712"/>
        <end position="734"/>
    </location>
</feature>
<feature type="compositionally biased region" description="Acidic residues" evidence="1">
    <location>
        <begin position="356"/>
        <end position="369"/>
    </location>
</feature>
<feature type="compositionally biased region" description="Polar residues" evidence="1">
    <location>
        <begin position="187"/>
        <end position="198"/>
    </location>
</feature>
<feature type="region of interest" description="Disordered" evidence="1">
    <location>
        <begin position="1252"/>
        <end position="1271"/>
    </location>
</feature>
<evidence type="ECO:0000256" key="1">
    <source>
        <dbReference type="SAM" id="MobiDB-lite"/>
    </source>
</evidence>
<dbReference type="VEuPathDB" id="TriTrypDB:Lsey_0126_0070"/>
<organism evidence="3 4">
    <name type="scientific">Leptomonas seymouri</name>
    <dbReference type="NCBI Taxonomy" id="5684"/>
    <lineage>
        <taxon>Eukaryota</taxon>
        <taxon>Discoba</taxon>
        <taxon>Euglenozoa</taxon>
        <taxon>Kinetoplastea</taxon>
        <taxon>Metakinetoplastina</taxon>
        <taxon>Trypanosomatida</taxon>
        <taxon>Trypanosomatidae</taxon>
        <taxon>Leishmaniinae</taxon>
        <taxon>Leptomonas</taxon>
    </lineage>
</organism>
<feature type="region of interest" description="Disordered" evidence="1">
    <location>
        <begin position="485"/>
        <end position="517"/>
    </location>
</feature>
<proteinExistence type="predicted"/>
<feature type="transmembrane region" description="Helical" evidence="2">
    <location>
        <begin position="794"/>
        <end position="815"/>
    </location>
</feature>
<keyword evidence="4" id="KW-1185">Reference proteome</keyword>
<feature type="compositionally biased region" description="Pro residues" evidence="1">
    <location>
        <begin position="552"/>
        <end position="564"/>
    </location>
</feature>
<evidence type="ECO:0000313" key="3">
    <source>
        <dbReference type="EMBL" id="KPI86531.1"/>
    </source>
</evidence>
<feature type="region of interest" description="Disordered" evidence="1">
    <location>
        <begin position="427"/>
        <end position="458"/>
    </location>
</feature>
<feature type="compositionally biased region" description="Acidic residues" evidence="1">
    <location>
        <begin position="442"/>
        <end position="451"/>
    </location>
</feature>
<dbReference type="OMA" id="NDETACN"/>
<feature type="transmembrane region" description="Helical" evidence="2">
    <location>
        <begin position="972"/>
        <end position="994"/>
    </location>
</feature>
<gene>
    <name evidence="3" type="ORF">ABL78_4396</name>
</gene>
<feature type="compositionally biased region" description="Low complexity" evidence="1">
    <location>
        <begin position="99"/>
        <end position="111"/>
    </location>
</feature>
<feature type="transmembrane region" description="Helical" evidence="2">
    <location>
        <begin position="1185"/>
        <end position="1207"/>
    </location>
</feature>
<feature type="compositionally biased region" description="Basic and acidic residues" evidence="1">
    <location>
        <begin position="160"/>
        <end position="178"/>
    </location>
</feature>
<dbReference type="EMBL" id="LJSK01000126">
    <property type="protein sequence ID" value="KPI86531.1"/>
    <property type="molecule type" value="Genomic_DNA"/>
</dbReference>
<feature type="region of interest" description="Disordered" evidence="1">
    <location>
        <begin position="1"/>
        <end position="28"/>
    </location>
</feature>
<feature type="region of interest" description="Disordered" evidence="1">
    <location>
        <begin position="541"/>
        <end position="567"/>
    </location>
</feature>
<feature type="transmembrane region" description="Helical" evidence="2">
    <location>
        <begin position="946"/>
        <end position="966"/>
    </location>
</feature>
<comment type="caution">
    <text evidence="3">The sequence shown here is derived from an EMBL/GenBank/DDBJ whole genome shotgun (WGS) entry which is preliminary data.</text>
</comment>
<evidence type="ECO:0000256" key="2">
    <source>
        <dbReference type="SAM" id="Phobius"/>
    </source>
</evidence>
<feature type="region of interest" description="Disordered" evidence="1">
    <location>
        <begin position="154"/>
        <end position="243"/>
    </location>
</feature>
<dbReference type="Proteomes" id="UP000038009">
    <property type="component" value="Unassembled WGS sequence"/>
</dbReference>
<keyword evidence="2" id="KW-0472">Membrane</keyword>
<feature type="region of interest" description="Disordered" evidence="1">
    <location>
        <begin position="48"/>
        <end position="117"/>
    </location>
</feature>
<feature type="region of interest" description="Disordered" evidence="1">
    <location>
        <begin position="343"/>
        <end position="369"/>
    </location>
</feature>
<feature type="compositionally biased region" description="Basic and acidic residues" evidence="1">
    <location>
        <begin position="1252"/>
        <end position="1263"/>
    </location>
</feature>
<dbReference type="OrthoDB" id="264934at2759"/>
<sequence>MSSESLGRAQVAESAPSPSTADHDAPAALHDSFRLYQAQAIHHFLHPSQTLPDEAAVERSPDFSSAEDSDAGDDAHSGATHGGASPPSNLHWRTGGWTSRSLRYPPSRRPSAMLGGTWESNAETQQRVYSHSGWMANASFGGDRIHMEMSKATGASFNDGRSHSTAERSHLEEEDGHRKAIVKGAASSPTALPTTQPDTALKHRADASPPLPSWPPTTAAAARGASPCRSHEGAGAASQVESPRAAEHLLDAPTPLPCGSTSVLGLQGTPALVVWQAGSSIVGDGGDNAPLALPENAPSAVKAAVLRPPVAINDDRRSAALQQRQRLAMGTTPALYSGYTHDGGDDGYEGGVHEETDADDSSDSEGEDVFDDNGGSTGCIFSVCMACCTFIYGLRRPCCSFQFVRCKGTGRAGFCCCQRWTSSLPAPREVTPTEAVRARGDGDDDSEEETDAESHLRRPLLSAAAMRGAAATPIGGSNLGSLSTAGQGAALPQHAHASSSLPPQPPFFRHMQRSRAAQSLRFTDEGDSDNDSVAGISETGNAVQTNRGGLPRRPPQQAPSPPMRMMPAPQQTFADAALAEANRDATRPPMTSQLRRFTKKLSRYSFYEVFAYFNVFSAADGANLREPASQTLQTATVVHARSPSASGSHTLSAQTIRASPAAGALHSVLARGCDSRTNAALPPAPPAASAVAASVCGGRRNELPSVSGAGQVFVLLHYLGFVLLTAAVSVLAVFEFRRKLVAEVNDETACNRFSYRDLFRPDFTFSLFCFFLNSVFATHYAVRAVRYERGGLLVVQVVIVLLQVGRAAYFLLFVADRYLRRFDSSPAPPDGALRDTVREDGAGGLSSASEPPFPADESSRLMPLFVFTWVSIVASVSLFVLASLAIPWVYASFGWRRYAQGIVSVRLARVRQRLTTLQTCVQLDSVITLNAYLATVFLLDTWHDQCELIFVTCAVLLVYALLVPALRRTRHWWPLLCGGCVLLAVSGNFAALIGDTFRRDNRLREMSSSPWYSACYTEQLPACLGGRPATHPISIYRDSPDGGQPRASLATPISLLPVECRAGLPLPAKPVVAPVGSPAEATVSAGRRMTSGAAFPSPNRWLSPEMVGRAHHRFELALDHVDNTSDTYISTFGLYRDYFRISGCNETCFCKEEEKTQHLLMRHIVRCCGYYGECRLKDAYRTYAVILLTLLMVLSYVVRVVLLAVAWRRSIEEDDAAIELFLQEKREHRRRRRRYGHRQLQLSGGRHQDIRKGTNIAERRQRPTELLQPKNQKAVASPNEVLVWNLSGYDAWRYESDEGRLQADLGVGRAPQQPAFLGAGATPLSR</sequence>
<protein>
    <recommendedName>
        <fullName evidence="5">Transmembrane protein</fullName>
    </recommendedName>
</protein>
<keyword evidence="2" id="KW-1133">Transmembrane helix</keyword>
<name>A0A0N1I4Y1_LEPSE</name>
<evidence type="ECO:0008006" key="5">
    <source>
        <dbReference type="Google" id="ProtNLM"/>
    </source>
</evidence>
<keyword evidence="2" id="KW-0812">Transmembrane</keyword>
<evidence type="ECO:0000313" key="4">
    <source>
        <dbReference type="Proteomes" id="UP000038009"/>
    </source>
</evidence>
<accession>A0A0N1I4Y1</accession>
<feature type="transmembrane region" description="Helical" evidence="2">
    <location>
        <begin position="763"/>
        <end position="782"/>
    </location>
</feature>
<feature type="transmembrane region" description="Helical" evidence="2">
    <location>
        <begin position="864"/>
        <end position="890"/>
    </location>
</feature>